<accession>A0AA36BVK9</accession>
<dbReference type="AlphaFoldDB" id="A0AA36BVK9"/>
<sequence>MLDLVFSRYPRSVSDVSVCAPLAKSDHAVLKFVMHTTFSTPTTTSLPRRVFSAINLEILTEASALLDWRSLMTLSSVDELWSSLKAYVIWLTDQAVPVGLLKKNTSPG</sequence>
<organism evidence="1 2">
    <name type="scientific">Octopus vulgaris</name>
    <name type="common">Common octopus</name>
    <dbReference type="NCBI Taxonomy" id="6645"/>
    <lineage>
        <taxon>Eukaryota</taxon>
        <taxon>Metazoa</taxon>
        <taxon>Spiralia</taxon>
        <taxon>Lophotrochozoa</taxon>
        <taxon>Mollusca</taxon>
        <taxon>Cephalopoda</taxon>
        <taxon>Coleoidea</taxon>
        <taxon>Octopodiformes</taxon>
        <taxon>Octopoda</taxon>
        <taxon>Incirrata</taxon>
        <taxon>Octopodidae</taxon>
        <taxon>Octopus</taxon>
    </lineage>
</organism>
<evidence type="ECO:0000313" key="1">
    <source>
        <dbReference type="EMBL" id="CAI9741165.1"/>
    </source>
</evidence>
<reference evidence="1" key="1">
    <citation type="submission" date="2023-08" db="EMBL/GenBank/DDBJ databases">
        <authorList>
            <person name="Alioto T."/>
            <person name="Alioto T."/>
            <person name="Gomez Garrido J."/>
        </authorList>
    </citation>
    <scope>NUCLEOTIDE SEQUENCE</scope>
</reference>
<dbReference type="EMBL" id="OX597839">
    <property type="protein sequence ID" value="CAI9741165.1"/>
    <property type="molecule type" value="Genomic_DNA"/>
</dbReference>
<gene>
    <name evidence="1" type="ORF">OCTVUL_1B029088</name>
</gene>
<protein>
    <submittedName>
        <fullName evidence="1">Uncharacterized protein</fullName>
    </submittedName>
</protein>
<keyword evidence="2" id="KW-1185">Reference proteome</keyword>
<evidence type="ECO:0000313" key="2">
    <source>
        <dbReference type="Proteomes" id="UP001162480"/>
    </source>
</evidence>
<dbReference type="Proteomes" id="UP001162480">
    <property type="component" value="Chromosome 26"/>
</dbReference>
<proteinExistence type="predicted"/>
<name>A0AA36BVK9_OCTVU</name>